<comment type="caution">
    <text evidence="2">The sequence shown here is derived from an EMBL/GenBank/DDBJ whole genome shotgun (WGS) entry which is preliminary data.</text>
</comment>
<feature type="signal peptide" evidence="1">
    <location>
        <begin position="1"/>
        <end position="17"/>
    </location>
</feature>
<proteinExistence type="predicted"/>
<sequence>MQLSTILLALASSPVLAGETINQEPFLMKNCDYITNTEHGDKGIKWASYEKNPQNVYEASSKLITNCKVLGMSEPKCSVIDMNLCYGYQDLVVVPQENGNYKRSCHSINFFTDGNETLSCEGEQGTQSVRFENNLMVTDKGNLVCFGQESKACDDQAWKATHGED</sequence>
<feature type="chain" id="PRO_5012372703" description="Cyanovirin-N domain-containing protein" evidence="1">
    <location>
        <begin position="18"/>
        <end position="165"/>
    </location>
</feature>
<evidence type="ECO:0000313" key="2">
    <source>
        <dbReference type="EMBL" id="ORY59208.1"/>
    </source>
</evidence>
<gene>
    <name evidence="2" type="ORF">BCR38DRAFT_527172</name>
</gene>
<dbReference type="AlphaFoldDB" id="A0A1Y2DIY4"/>
<dbReference type="GeneID" id="63781594"/>
<dbReference type="EMBL" id="MCFJ01000014">
    <property type="protein sequence ID" value="ORY59208.1"/>
    <property type="molecule type" value="Genomic_DNA"/>
</dbReference>
<protein>
    <recommendedName>
        <fullName evidence="4">Cyanovirin-N domain-containing protein</fullName>
    </recommendedName>
</protein>
<evidence type="ECO:0000256" key="1">
    <source>
        <dbReference type="SAM" id="SignalP"/>
    </source>
</evidence>
<accession>A0A1Y2DIY4</accession>
<evidence type="ECO:0000313" key="3">
    <source>
        <dbReference type="Proteomes" id="UP000193689"/>
    </source>
</evidence>
<reference evidence="2 3" key="1">
    <citation type="submission" date="2016-07" db="EMBL/GenBank/DDBJ databases">
        <title>Pervasive Adenine N6-methylation of Active Genes in Fungi.</title>
        <authorList>
            <consortium name="DOE Joint Genome Institute"/>
            <person name="Mondo S.J."/>
            <person name="Dannebaum R.O."/>
            <person name="Kuo R.C."/>
            <person name="Labutti K."/>
            <person name="Haridas S."/>
            <person name="Kuo A."/>
            <person name="Salamov A."/>
            <person name="Ahrendt S.R."/>
            <person name="Lipzen A."/>
            <person name="Sullivan W."/>
            <person name="Andreopoulos W.B."/>
            <person name="Clum A."/>
            <person name="Lindquist E."/>
            <person name="Daum C."/>
            <person name="Ramamoorthy G.K."/>
            <person name="Gryganskyi A."/>
            <person name="Culley D."/>
            <person name="Magnuson J.K."/>
            <person name="James T.Y."/>
            <person name="O'Malley M.A."/>
            <person name="Stajich J.E."/>
            <person name="Spatafora J.W."/>
            <person name="Visel A."/>
            <person name="Grigoriev I.V."/>
        </authorList>
    </citation>
    <scope>NUCLEOTIDE SEQUENCE [LARGE SCALE GENOMIC DNA]</scope>
    <source>
        <strain evidence="2 3">CBS 129021</strain>
    </source>
</reference>
<organism evidence="2 3">
    <name type="scientific">Pseudomassariella vexata</name>
    <dbReference type="NCBI Taxonomy" id="1141098"/>
    <lineage>
        <taxon>Eukaryota</taxon>
        <taxon>Fungi</taxon>
        <taxon>Dikarya</taxon>
        <taxon>Ascomycota</taxon>
        <taxon>Pezizomycotina</taxon>
        <taxon>Sordariomycetes</taxon>
        <taxon>Xylariomycetidae</taxon>
        <taxon>Amphisphaeriales</taxon>
        <taxon>Pseudomassariaceae</taxon>
        <taxon>Pseudomassariella</taxon>
    </lineage>
</organism>
<keyword evidence="1" id="KW-0732">Signal</keyword>
<dbReference type="InParanoid" id="A0A1Y2DIY4"/>
<dbReference type="OrthoDB" id="2947935at2759"/>
<dbReference type="InterPro" id="IPR036673">
    <property type="entry name" value="Cyanovirin-N_sf"/>
</dbReference>
<dbReference type="Gene3D" id="2.30.60.10">
    <property type="entry name" value="Cyanovirin-N"/>
    <property type="match status" value="1"/>
</dbReference>
<dbReference type="Proteomes" id="UP000193689">
    <property type="component" value="Unassembled WGS sequence"/>
</dbReference>
<evidence type="ECO:0008006" key="4">
    <source>
        <dbReference type="Google" id="ProtNLM"/>
    </source>
</evidence>
<keyword evidence="3" id="KW-1185">Reference proteome</keyword>
<dbReference type="RefSeq" id="XP_040711902.1">
    <property type="nucleotide sequence ID" value="XM_040865382.1"/>
</dbReference>
<name>A0A1Y2DIY4_9PEZI</name>